<dbReference type="SUPFAM" id="SSF51735">
    <property type="entry name" value="NAD(P)-binding Rossmann-fold domains"/>
    <property type="match status" value="2"/>
</dbReference>
<evidence type="ECO:0000256" key="6">
    <source>
        <dbReference type="ARBA" id="ARBA00023065"/>
    </source>
</evidence>
<proteinExistence type="predicted"/>
<evidence type="ECO:0000256" key="4">
    <source>
        <dbReference type="ARBA" id="ARBA00022958"/>
    </source>
</evidence>
<keyword evidence="3" id="KW-0633">Potassium transport</keyword>
<feature type="domain" description="RCK N-terminal" evidence="7">
    <location>
        <begin position="1"/>
        <end position="117"/>
    </location>
</feature>
<dbReference type="InterPro" id="IPR006036">
    <property type="entry name" value="K_uptake_TrkA"/>
</dbReference>
<reference evidence="9 10" key="1">
    <citation type="submission" date="2020-08" db="EMBL/GenBank/DDBJ databases">
        <title>Genome public.</title>
        <authorList>
            <person name="Liu C."/>
            <person name="Sun Q."/>
        </authorList>
    </citation>
    <scope>NUCLEOTIDE SEQUENCE [LARGE SCALE GENOMIC DNA]</scope>
    <source>
        <strain evidence="9 10">NSJ-71</strain>
    </source>
</reference>
<dbReference type="NCBIfam" id="NF007039">
    <property type="entry name" value="PRK09496.3-2"/>
    <property type="match status" value="1"/>
</dbReference>
<dbReference type="InterPro" id="IPR003148">
    <property type="entry name" value="RCK_N"/>
</dbReference>
<evidence type="ECO:0000259" key="8">
    <source>
        <dbReference type="PROSITE" id="PS51202"/>
    </source>
</evidence>
<dbReference type="InterPro" id="IPR036291">
    <property type="entry name" value="NAD(P)-bd_dom_sf"/>
</dbReference>
<dbReference type="RefSeq" id="WP_178586518.1">
    <property type="nucleotide sequence ID" value="NZ_JACOPS010000004.1"/>
</dbReference>
<dbReference type="Pfam" id="PF02254">
    <property type="entry name" value="TrkA_N"/>
    <property type="match status" value="2"/>
</dbReference>
<organism evidence="9 10">
    <name type="scientific">Ruminococcus intestinalis</name>
    <dbReference type="NCBI Taxonomy" id="2763066"/>
    <lineage>
        <taxon>Bacteria</taxon>
        <taxon>Bacillati</taxon>
        <taxon>Bacillota</taxon>
        <taxon>Clostridia</taxon>
        <taxon>Eubacteriales</taxon>
        <taxon>Oscillospiraceae</taxon>
        <taxon>Ruminococcus</taxon>
    </lineage>
</organism>
<dbReference type="PANTHER" id="PTHR43833:SF5">
    <property type="entry name" value="TRK SYSTEM POTASSIUM UPTAKE PROTEIN TRKA"/>
    <property type="match status" value="1"/>
</dbReference>
<sequence>MRIVIVGCGKVGTSIASQLNAEGHDIVVVDIDRNAVQNLSNSLDVMGIEGNGASYEVLAEAGAEKADLVIAAAALDEVNLYTCLMAKAAGTTHTIARVRNPQYAADIHRVKDTLGLSMSINPELTAAKEMSRLLRFSGALEIDTFSRGSVELIKVALPENSSIANKKISQIDILKGKVRICLVERGDEVFIPNGDFVLLGGDRISVASKADVAAKFFKRISVSIGKSRDVILLGGGKISFYLAKNLIASGASVKIIEKNSDRCWELTNILPEAVVIQGDCMDQDLLLSEGVEHADGVAALMDYDEENILISLYIQSVSKAKIITKVNNTSFDSILHNLKIKTIIHPKNLTGEYIASYIRAMQNSLGSNVETLYKLNDDAVEALEFRVRSTSRVTGIPLQELNLKDNLQVISINRHGKIILPQGSDKIMCDDTVVVITKHKGLSDLDDILKH</sequence>
<feature type="domain" description="RCK C-terminal" evidence="8">
    <location>
        <begin position="370"/>
        <end position="451"/>
    </location>
</feature>
<name>A0ABR7HMA7_9FIRM</name>
<keyword evidence="2" id="KW-0813">Transport</keyword>
<evidence type="ECO:0000256" key="5">
    <source>
        <dbReference type="ARBA" id="ARBA00023027"/>
    </source>
</evidence>
<evidence type="ECO:0000313" key="9">
    <source>
        <dbReference type="EMBL" id="MBC5728546.1"/>
    </source>
</evidence>
<dbReference type="EMBL" id="JACOPS010000004">
    <property type="protein sequence ID" value="MBC5728546.1"/>
    <property type="molecule type" value="Genomic_DNA"/>
</dbReference>
<dbReference type="NCBIfam" id="NF007033">
    <property type="entry name" value="PRK09496.1-5"/>
    <property type="match status" value="1"/>
</dbReference>
<evidence type="ECO:0000259" key="7">
    <source>
        <dbReference type="PROSITE" id="PS51201"/>
    </source>
</evidence>
<evidence type="ECO:0000256" key="2">
    <source>
        <dbReference type="ARBA" id="ARBA00022448"/>
    </source>
</evidence>
<protein>
    <recommendedName>
        <fullName evidence="1">Trk system potassium uptake protein TrkA</fullName>
    </recommendedName>
</protein>
<keyword evidence="6" id="KW-0406">Ion transport</keyword>
<keyword evidence="5" id="KW-0520">NAD</keyword>
<keyword evidence="10" id="KW-1185">Reference proteome</keyword>
<dbReference type="Proteomes" id="UP000636755">
    <property type="component" value="Unassembled WGS sequence"/>
</dbReference>
<dbReference type="PROSITE" id="PS51202">
    <property type="entry name" value="RCK_C"/>
    <property type="match status" value="2"/>
</dbReference>
<dbReference type="Gene3D" id="3.40.50.720">
    <property type="entry name" value="NAD(P)-binding Rossmann-like Domain"/>
    <property type="match status" value="2"/>
</dbReference>
<feature type="domain" description="RCK N-terminal" evidence="7">
    <location>
        <begin position="227"/>
        <end position="344"/>
    </location>
</feature>
<dbReference type="PRINTS" id="PR00335">
    <property type="entry name" value="KUPTAKETRKA"/>
</dbReference>
<dbReference type="NCBIfam" id="NF007031">
    <property type="entry name" value="PRK09496.1-2"/>
    <property type="match status" value="1"/>
</dbReference>
<feature type="domain" description="RCK C-terminal" evidence="8">
    <location>
        <begin position="140"/>
        <end position="223"/>
    </location>
</feature>
<dbReference type="SUPFAM" id="SSF116726">
    <property type="entry name" value="TrkA C-terminal domain-like"/>
    <property type="match status" value="2"/>
</dbReference>
<dbReference type="PROSITE" id="PS51201">
    <property type="entry name" value="RCK_N"/>
    <property type="match status" value="2"/>
</dbReference>
<dbReference type="InterPro" id="IPR036721">
    <property type="entry name" value="RCK_C_sf"/>
</dbReference>
<dbReference type="Gene3D" id="3.30.70.1450">
    <property type="entry name" value="Regulator of K+ conductance, C-terminal domain"/>
    <property type="match status" value="2"/>
</dbReference>
<evidence type="ECO:0000256" key="1">
    <source>
        <dbReference type="ARBA" id="ARBA00017378"/>
    </source>
</evidence>
<evidence type="ECO:0000256" key="3">
    <source>
        <dbReference type="ARBA" id="ARBA00022538"/>
    </source>
</evidence>
<dbReference type="Pfam" id="PF02080">
    <property type="entry name" value="TrkA_C"/>
    <property type="match status" value="2"/>
</dbReference>
<comment type="caution">
    <text evidence="9">The sequence shown here is derived from an EMBL/GenBank/DDBJ whole genome shotgun (WGS) entry which is preliminary data.</text>
</comment>
<evidence type="ECO:0000313" key="10">
    <source>
        <dbReference type="Proteomes" id="UP000636755"/>
    </source>
</evidence>
<dbReference type="InterPro" id="IPR006037">
    <property type="entry name" value="RCK_C"/>
</dbReference>
<dbReference type="InterPro" id="IPR050721">
    <property type="entry name" value="Trk_Ktr_HKT_K-transport"/>
</dbReference>
<gene>
    <name evidence="9" type="primary">trkA</name>
    <name evidence="9" type="ORF">H8R91_08465</name>
</gene>
<keyword evidence="4" id="KW-0630">Potassium</keyword>
<dbReference type="PANTHER" id="PTHR43833">
    <property type="entry name" value="POTASSIUM CHANNEL PROTEIN 2-RELATED-RELATED"/>
    <property type="match status" value="1"/>
</dbReference>
<accession>A0ABR7HMA7</accession>